<feature type="transmembrane region" description="Helical" evidence="7">
    <location>
        <begin position="260"/>
        <end position="279"/>
    </location>
</feature>
<comment type="subcellular location">
    <subcellularLocation>
        <location evidence="1">Cell membrane</location>
        <topology evidence="1">Multi-pass membrane protein</topology>
    </subcellularLocation>
</comment>
<evidence type="ECO:0000313" key="10">
    <source>
        <dbReference type="Proteomes" id="UP001527099"/>
    </source>
</evidence>
<dbReference type="InterPro" id="IPR026032">
    <property type="entry name" value="HcaT-like"/>
</dbReference>
<protein>
    <submittedName>
        <fullName evidence="9">MFS transporter</fullName>
    </submittedName>
</protein>
<keyword evidence="6 7" id="KW-0472">Membrane</keyword>
<dbReference type="PROSITE" id="PS50850">
    <property type="entry name" value="MFS"/>
    <property type="match status" value="1"/>
</dbReference>
<dbReference type="Gene3D" id="1.20.1250.20">
    <property type="entry name" value="MFS general substrate transporter like domains"/>
    <property type="match status" value="2"/>
</dbReference>
<name>A0ABT4GAB6_9BACL</name>
<evidence type="ECO:0000256" key="2">
    <source>
        <dbReference type="ARBA" id="ARBA00005241"/>
    </source>
</evidence>
<dbReference type="InterPro" id="IPR024989">
    <property type="entry name" value="MFS_assoc_dom"/>
</dbReference>
<dbReference type="EMBL" id="JAMDMX010000027">
    <property type="protein sequence ID" value="MCY9693048.1"/>
    <property type="molecule type" value="Genomic_DNA"/>
</dbReference>
<keyword evidence="3" id="KW-0813">Transport</keyword>
<keyword evidence="10" id="KW-1185">Reference proteome</keyword>
<feature type="transmembrane region" description="Helical" evidence="7">
    <location>
        <begin position="320"/>
        <end position="344"/>
    </location>
</feature>
<dbReference type="PANTHER" id="PTHR16172">
    <property type="entry name" value="MAJOR FACILITATOR SUPERFAMILY DOMAIN-CONTAINING PROTEIN 6-LIKE"/>
    <property type="match status" value="1"/>
</dbReference>
<dbReference type="InterPro" id="IPR036259">
    <property type="entry name" value="MFS_trans_sf"/>
</dbReference>
<dbReference type="SUPFAM" id="SSF103473">
    <property type="entry name" value="MFS general substrate transporter"/>
    <property type="match status" value="1"/>
</dbReference>
<evidence type="ECO:0000256" key="4">
    <source>
        <dbReference type="ARBA" id="ARBA00022692"/>
    </source>
</evidence>
<dbReference type="PIRSF" id="PIRSF004925">
    <property type="entry name" value="HcaT"/>
    <property type="match status" value="1"/>
</dbReference>
<dbReference type="InterPro" id="IPR020846">
    <property type="entry name" value="MFS_dom"/>
</dbReference>
<dbReference type="Proteomes" id="UP001527099">
    <property type="component" value="Unassembled WGS sequence"/>
</dbReference>
<keyword evidence="5 7" id="KW-1133">Transmembrane helix</keyword>
<feature type="transmembrane region" description="Helical" evidence="7">
    <location>
        <begin position="230"/>
        <end position="248"/>
    </location>
</feature>
<dbReference type="RefSeq" id="WP_029198232.1">
    <property type="nucleotide sequence ID" value="NZ_JAMDMW010000124.1"/>
</dbReference>
<reference evidence="9 10" key="1">
    <citation type="submission" date="2022-05" db="EMBL/GenBank/DDBJ databases">
        <title>Genome Sequencing of Bee-Associated Microbes.</title>
        <authorList>
            <person name="Dunlap C."/>
        </authorList>
    </citation>
    <scope>NUCLEOTIDE SEQUENCE [LARGE SCALE GENOMIC DNA]</scope>
    <source>
        <strain evidence="9 10">NRRL B-14421</strain>
    </source>
</reference>
<sequence>MKSLASYYFLYYLGQAALMPYLSLYLSDKGISSTLIGLLLSLWAFTSVIAQPIMGMLNDRLNDRRQILMLCTILSPILAFGFYFFDAYFALLIFSVLFPWFQSSSASLSDALAVEIGSHAGISFGSIRLWGALSFSLASFVTGIIYERSGYGSSFFYFLIINAAVLGVLFLFPKIKPSEHKLSMFDQAKEVISHKRFLAFIGICLLVNLSIAINFSFLPIYFKEMGFNKAWIGTTYAIAAIIEVPMFWVSAKLNNKIGRLPVLCMAAICYAAKCLTLAFTHDIYLVLASQLLDGMAYAFFASASVEMVKSYSKDETQATFQTVFAAITTGLGGIIGGAFGGIFIDHMGAPFLYFILFVLCMTAAVLFIISNKMSNRSIKQDWQQKSQL</sequence>
<evidence type="ECO:0000256" key="5">
    <source>
        <dbReference type="ARBA" id="ARBA00022989"/>
    </source>
</evidence>
<comment type="caution">
    <text evidence="9">The sequence shown here is derived from an EMBL/GenBank/DDBJ whole genome shotgun (WGS) entry which is preliminary data.</text>
</comment>
<feature type="transmembrane region" description="Helical" evidence="7">
    <location>
        <begin position="152"/>
        <end position="172"/>
    </location>
</feature>
<evidence type="ECO:0000256" key="7">
    <source>
        <dbReference type="SAM" id="Phobius"/>
    </source>
</evidence>
<feature type="transmembrane region" description="Helical" evidence="7">
    <location>
        <begin position="7"/>
        <end position="26"/>
    </location>
</feature>
<evidence type="ECO:0000256" key="1">
    <source>
        <dbReference type="ARBA" id="ARBA00004651"/>
    </source>
</evidence>
<feature type="transmembrane region" description="Helical" evidence="7">
    <location>
        <begin position="32"/>
        <end position="55"/>
    </location>
</feature>
<dbReference type="PANTHER" id="PTHR16172:SF41">
    <property type="entry name" value="MAJOR FACILITATOR SUPERFAMILY DOMAIN-CONTAINING PROTEIN 6-LIKE"/>
    <property type="match status" value="1"/>
</dbReference>
<evidence type="ECO:0000256" key="3">
    <source>
        <dbReference type="ARBA" id="ARBA00022448"/>
    </source>
</evidence>
<accession>A0ABT4GAB6</accession>
<feature type="transmembrane region" description="Helical" evidence="7">
    <location>
        <begin position="350"/>
        <end position="369"/>
    </location>
</feature>
<organism evidence="9 10">
    <name type="scientific">Paenibacillus alginolyticus</name>
    <dbReference type="NCBI Taxonomy" id="59839"/>
    <lineage>
        <taxon>Bacteria</taxon>
        <taxon>Bacillati</taxon>
        <taxon>Bacillota</taxon>
        <taxon>Bacilli</taxon>
        <taxon>Bacillales</taxon>
        <taxon>Paenibacillaceae</taxon>
        <taxon>Paenibacillus</taxon>
    </lineage>
</organism>
<dbReference type="Pfam" id="PF12832">
    <property type="entry name" value="MFS_1_like"/>
    <property type="match status" value="1"/>
</dbReference>
<keyword evidence="4 7" id="KW-0812">Transmembrane</keyword>
<gene>
    <name evidence="9" type="ORF">M5X19_09085</name>
</gene>
<evidence type="ECO:0000256" key="6">
    <source>
        <dbReference type="ARBA" id="ARBA00023136"/>
    </source>
</evidence>
<feature type="transmembrane region" description="Helical" evidence="7">
    <location>
        <begin position="285"/>
        <end position="308"/>
    </location>
</feature>
<comment type="similarity">
    <text evidence="2">Belongs to the major facilitator superfamily. MFSD6 family.</text>
</comment>
<feature type="domain" description="Major facilitator superfamily (MFS) profile" evidence="8">
    <location>
        <begin position="1"/>
        <end position="373"/>
    </location>
</feature>
<evidence type="ECO:0000313" key="9">
    <source>
        <dbReference type="EMBL" id="MCY9693048.1"/>
    </source>
</evidence>
<proteinExistence type="inferred from homology"/>
<feature type="transmembrane region" description="Helical" evidence="7">
    <location>
        <begin position="197"/>
        <end position="218"/>
    </location>
</feature>
<dbReference type="InterPro" id="IPR051717">
    <property type="entry name" value="MFS_MFSD6"/>
</dbReference>
<evidence type="ECO:0000259" key="8">
    <source>
        <dbReference type="PROSITE" id="PS50850"/>
    </source>
</evidence>